<evidence type="ECO:0000313" key="1">
    <source>
        <dbReference type="EMBL" id="CAG8542827.1"/>
    </source>
</evidence>
<reference evidence="1" key="1">
    <citation type="submission" date="2021-06" db="EMBL/GenBank/DDBJ databases">
        <authorList>
            <person name="Kallberg Y."/>
            <person name="Tangrot J."/>
            <person name="Rosling A."/>
        </authorList>
    </citation>
    <scope>NUCLEOTIDE SEQUENCE</scope>
    <source>
        <strain evidence="1">AU212A</strain>
    </source>
</reference>
<name>A0ACA9LRY6_9GLOM</name>
<accession>A0ACA9LRY6</accession>
<proteinExistence type="predicted"/>
<feature type="non-terminal residue" evidence="1">
    <location>
        <position position="99"/>
    </location>
</feature>
<keyword evidence="2" id="KW-1185">Reference proteome</keyword>
<protein>
    <submittedName>
        <fullName evidence="1">1702_t:CDS:1</fullName>
    </submittedName>
</protein>
<dbReference type="EMBL" id="CAJVPM010007183">
    <property type="protein sequence ID" value="CAG8542827.1"/>
    <property type="molecule type" value="Genomic_DNA"/>
</dbReference>
<organism evidence="1 2">
    <name type="scientific">Scutellospora calospora</name>
    <dbReference type="NCBI Taxonomy" id="85575"/>
    <lineage>
        <taxon>Eukaryota</taxon>
        <taxon>Fungi</taxon>
        <taxon>Fungi incertae sedis</taxon>
        <taxon>Mucoromycota</taxon>
        <taxon>Glomeromycotina</taxon>
        <taxon>Glomeromycetes</taxon>
        <taxon>Diversisporales</taxon>
        <taxon>Gigasporaceae</taxon>
        <taxon>Scutellospora</taxon>
    </lineage>
</organism>
<sequence>MTEVNNKSVINEAIVKDNISGAGTTNVHPFQELVKIVKPKIQQNIINAIANLDISQQHILCKARKKLIFNDTASESLSTSEFGSSSESSNDDEDFTVKV</sequence>
<comment type="caution">
    <text evidence="1">The sequence shown here is derived from an EMBL/GenBank/DDBJ whole genome shotgun (WGS) entry which is preliminary data.</text>
</comment>
<gene>
    <name evidence="1" type="ORF">SCALOS_LOCUS4902</name>
</gene>
<dbReference type="Proteomes" id="UP000789860">
    <property type="component" value="Unassembled WGS sequence"/>
</dbReference>
<evidence type="ECO:0000313" key="2">
    <source>
        <dbReference type="Proteomes" id="UP000789860"/>
    </source>
</evidence>